<dbReference type="Gene3D" id="1.10.357.140">
    <property type="entry name" value="UbiA prenyltransferase"/>
    <property type="match status" value="1"/>
</dbReference>
<dbReference type="InterPro" id="IPR000537">
    <property type="entry name" value="UbiA_prenyltransferase"/>
</dbReference>
<keyword evidence="2 6" id="KW-0812">Transmembrane</keyword>
<feature type="transmembrane region" description="Helical" evidence="6">
    <location>
        <begin position="306"/>
        <end position="324"/>
    </location>
</feature>
<dbReference type="AlphaFoldDB" id="A0A941IEG4"/>
<protein>
    <submittedName>
        <fullName evidence="7">Decaprenyl-phosphate phosphoribosyltransferase</fullName>
        <ecNumber evidence="7">2.4.2.45</ecNumber>
    </submittedName>
</protein>
<evidence type="ECO:0000256" key="6">
    <source>
        <dbReference type="SAM" id="Phobius"/>
    </source>
</evidence>
<keyword evidence="8" id="KW-1185">Reference proteome</keyword>
<dbReference type="GO" id="GO:0016765">
    <property type="term" value="F:transferase activity, transferring alkyl or aryl (other than methyl) groups"/>
    <property type="evidence" value="ECO:0007669"/>
    <property type="project" value="InterPro"/>
</dbReference>
<evidence type="ECO:0000256" key="5">
    <source>
        <dbReference type="SAM" id="MobiDB-lite"/>
    </source>
</evidence>
<gene>
    <name evidence="7" type="ORF">KDK95_02675</name>
</gene>
<evidence type="ECO:0000256" key="4">
    <source>
        <dbReference type="ARBA" id="ARBA00023136"/>
    </source>
</evidence>
<evidence type="ECO:0000256" key="2">
    <source>
        <dbReference type="ARBA" id="ARBA00022692"/>
    </source>
</evidence>
<reference evidence="7" key="1">
    <citation type="submission" date="2021-04" db="EMBL/GenBank/DDBJ databases">
        <title>Genome based classification of Actinospica acidithermotolerans sp. nov., an actinobacterium isolated from an Indonesian hot spring.</title>
        <authorList>
            <person name="Kusuma A.B."/>
            <person name="Putra K.E."/>
            <person name="Nafisah S."/>
            <person name="Loh J."/>
            <person name="Nouioui I."/>
            <person name="Goodfellow M."/>
        </authorList>
    </citation>
    <scope>NUCLEOTIDE SEQUENCE</scope>
    <source>
        <strain evidence="7">MGRD01-02</strain>
    </source>
</reference>
<feature type="compositionally biased region" description="Polar residues" evidence="5">
    <location>
        <begin position="1"/>
        <end position="11"/>
    </location>
</feature>
<sequence length="327" mass="35164">MSSFPAQQEQNEAAEPGVTGIDEGTLAGARDRSARRALVAGLIQEARPKQWIKNVLVLAAPLASGTITHAGTLRPVAIAFIAFCFAASAVYYANDALDVAADRAHPTKCRRPIAAGIVPIRLAWVGVVVLSVVALAVASIDNGATVAVITVYLAMHLAYSLWFKHVLVLDLALVASGFLLRAMVGGVAAGIPLSQWFLLTTGFASLFMVSGKRYSELLLMGDDAAVTRRSLVGYTPSYLRFIWQTMVGLTILTYSLWAFELGATDRGVRWHELSIVPWAFVFLRYAMFVDAGQAGEPEDVVLGDRVIMGIGLTWLILFALGVFVNGH</sequence>
<dbReference type="Proteomes" id="UP000676325">
    <property type="component" value="Unassembled WGS sequence"/>
</dbReference>
<proteinExistence type="predicted"/>
<evidence type="ECO:0000313" key="8">
    <source>
        <dbReference type="Proteomes" id="UP000676325"/>
    </source>
</evidence>
<dbReference type="EMBL" id="JAGSOH010000004">
    <property type="protein sequence ID" value="MBR7825195.1"/>
    <property type="molecule type" value="Genomic_DNA"/>
</dbReference>
<keyword evidence="3 6" id="KW-1133">Transmembrane helix</keyword>
<dbReference type="CDD" id="cd13963">
    <property type="entry name" value="PT_UbiA_2"/>
    <property type="match status" value="1"/>
</dbReference>
<evidence type="ECO:0000256" key="1">
    <source>
        <dbReference type="ARBA" id="ARBA00004141"/>
    </source>
</evidence>
<comment type="subcellular location">
    <subcellularLocation>
        <location evidence="1">Membrane</location>
        <topology evidence="1">Multi-pass membrane protein</topology>
    </subcellularLocation>
</comment>
<comment type="caution">
    <text evidence="7">The sequence shown here is derived from an EMBL/GenBank/DDBJ whole genome shotgun (WGS) entry which is preliminary data.</text>
</comment>
<feature type="transmembrane region" description="Helical" evidence="6">
    <location>
        <begin position="76"/>
        <end position="93"/>
    </location>
</feature>
<dbReference type="EC" id="2.4.2.45" evidence="7"/>
<feature type="transmembrane region" description="Helical" evidence="6">
    <location>
        <begin position="169"/>
        <end position="191"/>
    </location>
</feature>
<accession>A0A941IEG4</accession>
<feature type="transmembrane region" description="Helical" evidence="6">
    <location>
        <begin position="275"/>
        <end position="294"/>
    </location>
</feature>
<dbReference type="GO" id="GO:0016757">
    <property type="term" value="F:glycosyltransferase activity"/>
    <property type="evidence" value="ECO:0007669"/>
    <property type="project" value="UniProtKB-KW"/>
</dbReference>
<keyword evidence="4 6" id="KW-0472">Membrane</keyword>
<keyword evidence="7" id="KW-0328">Glycosyltransferase</keyword>
<feature type="transmembrane region" description="Helical" evidence="6">
    <location>
        <begin position="241"/>
        <end position="263"/>
    </location>
</feature>
<dbReference type="InterPro" id="IPR044878">
    <property type="entry name" value="UbiA_sf"/>
</dbReference>
<organism evidence="7 8">
    <name type="scientific">Actinospica acidithermotolerans</name>
    <dbReference type="NCBI Taxonomy" id="2828514"/>
    <lineage>
        <taxon>Bacteria</taxon>
        <taxon>Bacillati</taxon>
        <taxon>Actinomycetota</taxon>
        <taxon>Actinomycetes</taxon>
        <taxon>Catenulisporales</taxon>
        <taxon>Actinospicaceae</taxon>
        <taxon>Actinospica</taxon>
    </lineage>
</organism>
<dbReference type="Pfam" id="PF01040">
    <property type="entry name" value="UbiA"/>
    <property type="match status" value="1"/>
</dbReference>
<dbReference type="NCBIfam" id="NF008978">
    <property type="entry name" value="PRK12324.1-4"/>
    <property type="match status" value="1"/>
</dbReference>
<evidence type="ECO:0000256" key="3">
    <source>
        <dbReference type="ARBA" id="ARBA00022989"/>
    </source>
</evidence>
<feature type="transmembrane region" description="Helical" evidence="6">
    <location>
        <begin position="113"/>
        <end position="138"/>
    </location>
</feature>
<name>A0A941IEG4_9ACTN</name>
<dbReference type="RefSeq" id="WP_212516353.1">
    <property type="nucleotide sequence ID" value="NZ_JAGSOH010000004.1"/>
</dbReference>
<evidence type="ECO:0000313" key="7">
    <source>
        <dbReference type="EMBL" id="MBR7825195.1"/>
    </source>
</evidence>
<keyword evidence="7" id="KW-0808">Transferase</keyword>
<feature type="region of interest" description="Disordered" evidence="5">
    <location>
        <begin position="1"/>
        <end position="25"/>
    </location>
</feature>
<feature type="transmembrane region" description="Helical" evidence="6">
    <location>
        <begin position="144"/>
        <end position="162"/>
    </location>
</feature>
<dbReference type="GO" id="GO:0016020">
    <property type="term" value="C:membrane"/>
    <property type="evidence" value="ECO:0007669"/>
    <property type="project" value="UniProtKB-SubCell"/>
</dbReference>